<reference evidence="1" key="1">
    <citation type="journal article" date="2021" name="Proc. Natl. Acad. Sci. U.S.A.">
        <title>A Catalog of Tens of Thousands of Viruses from Human Metagenomes Reveals Hidden Associations with Chronic Diseases.</title>
        <authorList>
            <person name="Tisza M.J."/>
            <person name="Buck C.B."/>
        </authorList>
    </citation>
    <scope>NUCLEOTIDE SEQUENCE</scope>
    <source>
        <strain evidence="1">Ctj0M16</strain>
    </source>
</reference>
<accession>A0A8S5S6X0</accession>
<evidence type="ECO:0000313" key="1">
    <source>
        <dbReference type="EMBL" id="DAF46788.1"/>
    </source>
</evidence>
<organism evidence="1">
    <name type="scientific">Siphoviridae sp. ctj0M16</name>
    <dbReference type="NCBI Taxonomy" id="2827918"/>
    <lineage>
        <taxon>Viruses</taxon>
        <taxon>Duplodnaviria</taxon>
        <taxon>Heunggongvirae</taxon>
        <taxon>Uroviricota</taxon>
        <taxon>Caudoviricetes</taxon>
    </lineage>
</organism>
<dbReference type="EMBL" id="BK032544">
    <property type="protein sequence ID" value="DAF46788.1"/>
    <property type="molecule type" value="Genomic_DNA"/>
</dbReference>
<name>A0A8S5S6X0_9CAUD</name>
<sequence length="34" mass="3839">MVDTRLLNVATTFRNTSGLTSTFTELMVVFTIMQ</sequence>
<protein>
    <submittedName>
        <fullName evidence="1">Uncharacterized protein</fullName>
    </submittedName>
</protein>
<proteinExistence type="predicted"/>